<keyword evidence="8 9" id="KW-0464">Manganese</keyword>
<dbReference type="HOGENOM" id="CLU_052779_2_0_10"/>
<proteinExistence type="inferred from homology"/>
<dbReference type="GO" id="GO:0051607">
    <property type="term" value="P:defense response to virus"/>
    <property type="evidence" value="ECO:0007669"/>
    <property type="project" value="UniProtKB-UniRule"/>
</dbReference>
<dbReference type="GO" id="GO:0046872">
    <property type="term" value="F:metal ion binding"/>
    <property type="evidence" value="ECO:0007669"/>
    <property type="project" value="UniProtKB-UniRule"/>
</dbReference>
<comment type="similarity">
    <text evidence="9">Belongs to the CRISPR-associated endonuclease Cas1 family.</text>
</comment>
<comment type="subunit">
    <text evidence="9">Homodimer, forms a heterotetramer with a Cas2 homodimer.</text>
</comment>
<evidence type="ECO:0000256" key="3">
    <source>
        <dbReference type="ARBA" id="ARBA00022759"/>
    </source>
</evidence>
<dbReference type="GO" id="GO:0016787">
    <property type="term" value="F:hydrolase activity"/>
    <property type="evidence" value="ECO:0007669"/>
    <property type="project" value="UniProtKB-KW"/>
</dbReference>
<evidence type="ECO:0000313" key="12">
    <source>
        <dbReference type="Proteomes" id="UP000006085"/>
    </source>
</evidence>
<accession>K1MVJ3</accession>
<gene>
    <name evidence="9" type="primary">cas1</name>
    <name evidence="11" type="ORF">HMPREF9699_00003</name>
    <name evidence="10" type="ORF">HMPREF9699_02101</name>
</gene>
<feature type="binding site" evidence="9">
    <location>
        <position position="241"/>
    </location>
    <ligand>
        <name>Mn(2+)</name>
        <dbReference type="ChEBI" id="CHEBI:29035"/>
    </ligand>
</feature>
<dbReference type="STRING" id="883096.HMPREF9699_00003"/>
<dbReference type="PANTHER" id="PTHR43219">
    <property type="entry name" value="CRISPR-ASSOCIATED ENDONUCLEASE CAS1"/>
    <property type="match status" value="1"/>
</dbReference>
<dbReference type="Gene3D" id="1.20.120.920">
    <property type="entry name" value="CRISPR-associated endonuclease Cas1, C-terminal domain"/>
    <property type="match status" value="1"/>
</dbReference>
<reference evidence="11 12" key="1">
    <citation type="submission" date="2012-07" db="EMBL/GenBank/DDBJ databases">
        <title>The Genome Sequence of Bergeyella zoohelcum ATCC 43767.</title>
        <authorList>
            <consortium name="The Broad Institute Genome Sequencing Platform"/>
            <person name="Earl A."/>
            <person name="Ward D."/>
            <person name="Feldgarden M."/>
            <person name="Gevers D."/>
            <person name="Huys G."/>
            <person name="Walker B."/>
            <person name="Young S.K."/>
            <person name="Zeng Q."/>
            <person name="Gargeya S."/>
            <person name="Fitzgerald M."/>
            <person name="Haas B."/>
            <person name="Abouelleil A."/>
            <person name="Alvarado L."/>
            <person name="Arachchi H.M."/>
            <person name="Berlin A.M."/>
            <person name="Chapman S.B."/>
            <person name="Goldberg J."/>
            <person name="Griggs A."/>
            <person name="Gujja S."/>
            <person name="Hansen M."/>
            <person name="Howarth C."/>
            <person name="Imamovic A."/>
            <person name="Larimer J."/>
            <person name="McCowen C."/>
            <person name="Montmayeur A."/>
            <person name="Murphy C."/>
            <person name="Neiman D."/>
            <person name="Pearson M."/>
            <person name="Priest M."/>
            <person name="Roberts A."/>
            <person name="Saif S."/>
            <person name="Shea T."/>
            <person name="Sisk P."/>
            <person name="Sykes S."/>
            <person name="Wortman J."/>
            <person name="Nusbaum C."/>
            <person name="Birren B."/>
        </authorList>
    </citation>
    <scope>NUCLEOTIDE SEQUENCE [LARGE SCALE GENOMIC DNA]</scope>
    <source>
        <strain evidence="11 12">ATCC 43767</strain>
    </source>
</reference>
<dbReference type="eggNOG" id="COG1518">
    <property type="taxonomic scope" value="Bacteria"/>
</dbReference>
<dbReference type="Proteomes" id="UP000006085">
    <property type="component" value="Unassembled WGS sequence"/>
</dbReference>
<dbReference type="EMBL" id="AGYA01000001">
    <property type="protein sequence ID" value="EKB60089.1"/>
    <property type="molecule type" value="Genomic_DNA"/>
</dbReference>
<dbReference type="Gene3D" id="3.100.10.20">
    <property type="entry name" value="CRISPR-associated endonuclease Cas1, N-terminal domain"/>
    <property type="match status" value="1"/>
</dbReference>
<sequence length="334" mass="39352">MSIPYYIFSNGRLSKQDNSLVLHYKNEETRVEEKHFIPIENVDNIYCFGQMDCNSALLHFLGRKGISLHFFDFYEHYTGSFIPRKDLLSGKMLVQQALFYHDTAQRLWLAKRFIMGAAKNMYRNLKYYLQRGKEVQQSILKIENLYPNIKEAQSVQALFGVEGNIRIAYYETFDKIITGFTFDKRSKNPPVDAINSLISFLNMVCYTICTDAIHHTQLNTTIGFLHEPSERRHSLALDVAEVFKPLLVDRTIFTLVNKKMVQPDDFEVSKFGVTIKTKAKKKIIKVWDEKLSDTIFHRELQQYVSYKTLVQKECYKLQKHLLKEEPYKPFHAWW</sequence>
<comment type="function">
    <text evidence="9">CRISPR (clustered regularly interspaced short palindromic repeat), is an adaptive immune system that provides protection against mobile genetic elements (viruses, transposable elements and conjugative plasmids). CRISPR clusters contain spacers, sequences complementary to antecedent mobile elements, and target invading nucleic acids. CRISPR clusters are transcribed and processed into CRISPR RNA (crRNA). Acts as a dsDNA endonuclease. Involved in the integration of spacer DNA into the CRISPR cassette.</text>
</comment>
<evidence type="ECO:0000256" key="1">
    <source>
        <dbReference type="ARBA" id="ARBA00022722"/>
    </source>
</evidence>
<dbReference type="NCBIfam" id="TIGR03641">
    <property type="entry name" value="cas1_HMARI"/>
    <property type="match status" value="1"/>
</dbReference>
<dbReference type="EMBL" id="AGYA01000038">
    <property type="protein sequence ID" value="EKB54156.1"/>
    <property type="molecule type" value="Genomic_DNA"/>
</dbReference>
<dbReference type="GO" id="GO:0003677">
    <property type="term" value="F:DNA binding"/>
    <property type="evidence" value="ECO:0007669"/>
    <property type="project" value="UniProtKB-KW"/>
</dbReference>
<organism evidence="11 12">
    <name type="scientific">Bergeyella zoohelcum ATCC 43767</name>
    <dbReference type="NCBI Taxonomy" id="883096"/>
    <lineage>
        <taxon>Bacteria</taxon>
        <taxon>Pseudomonadati</taxon>
        <taxon>Bacteroidota</taxon>
        <taxon>Flavobacteriia</taxon>
        <taxon>Flavobacteriales</taxon>
        <taxon>Weeksellaceae</taxon>
        <taxon>Bergeyella</taxon>
    </lineage>
</organism>
<evidence type="ECO:0000256" key="2">
    <source>
        <dbReference type="ARBA" id="ARBA00022723"/>
    </source>
</evidence>
<evidence type="ECO:0000313" key="10">
    <source>
        <dbReference type="EMBL" id="EKB54156.1"/>
    </source>
</evidence>
<evidence type="ECO:0000256" key="4">
    <source>
        <dbReference type="ARBA" id="ARBA00022801"/>
    </source>
</evidence>
<keyword evidence="7 9" id="KW-0238">DNA-binding</keyword>
<feature type="binding site" evidence="9">
    <location>
        <position position="226"/>
    </location>
    <ligand>
        <name>Mn(2+)</name>
        <dbReference type="ChEBI" id="CHEBI:29035"/>
    </ligand>
</feature>
<dbReference type="HAMAP" id="MF_01470">
    <property type="entry name" value="Cas1"/>
    <property type="match status" value="1"/>
</dbReference>
<dbReference type="GO" id="GO:0004520">
    <property type="term" value="F:DNA endonuclease activity"/>
    <property type="evidence" value="ECO:0007669"/>
    <property type="project" value="InterPro"/>
</dbReference>
<feature type="binding site" evidence="9">
    <location>
        <position position="162"/>
    </location>
    <ligand>
        <name>Mn(2+)</name>
        <dbReference type="ChEBI" id="CHEBI:29035"/>
    </ligand>
</feature>
<dbReference type="PATRIC" id="fig|883096.3.peg.2157"/>
<evidence type="ECO:0000256" key="8">
    <source>
        <dbReference type="ARBA" id="ARBA00023211"/>
    </source>
</evidence>
<dbReference type="InterPro" id="IPR019858">
    <property type="entry name" value="CRISPR-assoc_Cas1_HMARI/TNEAP"/>
</dbReference>
<keyword evidence="3 9" id="KW-0255">Endonuclease</keyword>
<dbReference type="OrthoDB" id="9803119at2"/>
<comment type="caution">
    <text evidence="11">The sequence shown here is derived from an EMBL/GenBank/DDBJ whole genome shotgun (WGS) entry which is preliminary data.</text>
</comment>
<keyword evidence="5 9" id="KW-0460">Magnesium</keyword>
<keyword evidence="1 9" id="KW-0540">Nuclease</keyword>
<evidence type="ECO:0000256" key="7">
    <source>
        <dbReference type="ARBA" id="ARBA00023125"/>
    </source>
</evidence>
<evidence type="ECO:0000256" key="6">
    <source>
        <dbReference type="ARBA" id="ARBA00023118"/>
    </source>
</evidence>
<evidence type="ECO:0000313" key="11">
    <source>
        <dbReference type="EMBL" id="EKB60089.1"/>
    </source>
</evidence>
<dbReference type="Pfam" id="PF01867">
    <property type="entry name" value="Cas_Cas1"/>
    <property type="match status" value="1"/>
</dbReference>
<dbReference type="InterPro" id="IPR042211">
    <property type="entry name" value="CRISPR-assoc_Cas1_N"/>
</dbReference>
<evidence type="ECO:0000256" key="9">
    <source>
        <dbReference type="HAMAP-Rule" id="MF_01470"/>
    </source>
</evidence>
<dbReference type="InterPro" id="IPR002729">
    <property type="entry name" value="CRISPR-assoc_Cas1"/>
</dbReference>
<name>K1MVJ3_9FLAO</name>
<keyword evidence="12" id="KW-1185">Reference proteome</keyword>
<evidence type="ECO:0000256" key="5">
    <source>
        <dbReference type="ARBA" id="ARBA00022842"/>
    </source>
</evidence>
<dbReference type="GO" id="GO:0043571">
    <property type="term" value="P:maintenance of CRISPR repeat elements"/>
    <property type="evidence" value="ECO:0007669"/>
    <property type="project" value="UniProtKB-UniRule"/>
</dbReference>
<dbReference type="AlphaFoldDB" id="K1MVJ3"/>
<dbReference type="NCBIfam" id="TIGR00287">
    <property type="entry name" value="cas1"/>
    <property type="match status" value="1"/>
</dbReference>
<dbReference type="InterPro" id="IPR042206">
    <property type="entry name" value="CRISPR-assoc_Cas1_C"/>
</dbReference>
<dbReference type="EC" id="3.1.-.-" evidence="9"/>
<keyword evidence="6 9" id="KW-0051">Antiviral defense</keyword>
<protein>
    <recommendedName>
        <fullName evidence="9">CRISPR-associated endonuclease Cas1</fullName>
        <ecNumber evidence="9">3.1.-.-</ecNumber>
    </recommendedName>
</protein>
<comment type="cofactor">
    <cofactor evidence="9">
        <name>Mg(2+)</name>
        <dbReference type="ChEBI" id="CHEBI:18420"/>
    </cofactor>
    <cofactor evidence="9">
        <name>Mn(2+)</name>
        <dbReference type="ChEBI" id="CHEBI:29035"/>
    </cofactor>
</comment>
<dbReference type="PANTHER" id="PTHR43219:SF1">
    <property type="entry name" value="CRISPR-ASSOCIATED ENDONUCLEASE CAS1"/>
    <property type="match status" value="1"/>
</dbReference>
<keyword evidence="2 9" id="KW-0479">Metal-binding</keyword>
<keyword evidence="4 9" id="KW-0378">Hydrolase</keyword>